<protein>
    <recommendedName>
        <fullName evidence="3">WD40-like Beta Propeller Repeat</fullName>
    </recommendedName>
</protein>
<accession>A0ABW3AR44</accession>
<name>A0ABW3AR44_9SPHI</name>
<dbReference type="SUPFAM" id="SSF75011">
    <property type="entry name" value="3-carboxy-cis,cis-mucoante lactonizing enzyme"/>
    <property type="match status" value="1"/>
</dbReference>
<reference evidence="2" key="1">
    <citation type="journal article" date="2019" name="Int. J. Syst. Evol. Microbiol.">
        <title>The Global Catalogue of Microorganisms (GCM) 10K type strain sequencing project: providing services to taxonomists for standard genome sequencing and annotation.</title>
        <authorList>
            <consortium name="The Broad Institute Genomics Platform"/>
            <consortium name="The Broad Institute Genome Sequencing Center for Infectious Disease"/>
            <person name="Wu L."/>
            <person name="Ma J."/>
        </authorList>
    </citation>
    <scope>NUCLEOTIDE SEQUENCE [LARGE SCALE GENOMIC DNA]</scope>
    <source>
        <strain evidence="2">CCUG 61484</strain>
    </source>
</reference>
<organism evidence="1 2">
    <name type="scientific">Mucilaginibacter litoreus</name>
    <dbReference type="NCBI Taxonomy" id="1048221"/>
    <lineage>
        <taxon>Bacteria</taxon>
        <taxon>Pseudomonadati</taxon>
        <taxon>Bacteroidota</taxon>
        <taxon>Sphingobacteriia</taxon>
        <taxon>Sphingobacteriales</taxon>
        <taxon>Sphingobacteriaceae</taxon>
        <taxon>Mucilaginibacter</taxon>
    </lineage>
</organism>
<gene>
    <name evidence="1" type="ORF">ACFQZX_06765</name>
</gene>
<evidence type="ECO:0000313" key="2">
    <source>
        <dbReference type="Proteomes" id="UP001597010"/>
    </source>
</evidence>
<comment type="caution">
    <text evidence="1">The sequence shown here is derived from an EMBL/GenBank/DDBJ whole genome shotgun (WGS) entry which is preliminary data.</text>
</comment>
<evidence type="ECO:0008006" key="3">
    <source>
        <dbReference type="Google" id="ProtNLM"/>
    </source>
</evidence>
<dbReference type="EMBL" id="JBHTHZ010000003">
    <property type="protein sequence ID" value="MFD0793314.1"/>
    <property type="molecule type" value="Genomic_DNA"/>
</dbReference>
<evidence type="ECO:0000313" key="1">
    <source>
        <dbReference type="EMBL" id="MFD0793314.1"/>
    </source>
</evidence>
<dbReference type="Proteomes" id="UP001597010">
    <property type="component" value="Unassembled WGS sequence"/>
</dbReference>
<keyword evidence="2" id="KW-1185">Reference proteome</keyword>
<proteinExistence type="predicted"/>
<sequence>MFKRKALKVFIPLVVLLFIAAYAKHRFIDSKLKPESNLKSRDMDETSGLVVSALNPGVYYAHNDSGDTSRFFSIDAQGNLKTTIYFKGIEKNQNSVVDCEDIAVGPGPVKNKSYVYLGDIGDNWASRKYITVYRFQEKSIWAATGVAHANATAFNLKYPDGPKDAEAMTLDPVQKLLYIISKRGDSVGVYTAPLNLKTADTITLTFRGKLFFSGIKPFKWITAADISPDGSQILVRSYEKVYYWRRRDNEPVWETIRRAPRELPYKTEKQGEAIAFNLDGSGYYTTSEGVYAPIYFYKITANK</sequence>
<dbReference type="RefSeq" id="WP_377112936.1">
    <property type="nucleotide sequence ID" value="NZ_JBHTHZ010000003.1"/>
</dbReference>